<organism evidence="1 2">
    <name type="scientific">Pseudoalteromonas spongiae</name>
    <dbReference type="NCBI Taxonomy" id="298657"/>
    <lineage>
        <taxon>Bacteria</taxon>
        <taxon>Pseudomonadati</taxon>
        <taxon>Pseudomonadota</taxon>
        <taxon>Gammaproteobacteria</taxon>
        <taxon>Alteromonadales</taxon>
        <taxon>Pseudoalteromonadaceae</taxon>
        <taxon>Pseudoalteromonas</taxon>
    </lineage>
</organism>
<keyword evidence="2" id="KW-1185">Reference proteome</keyword>
<evidence type="ECO:0000313" key="1">
    <source>
        <dbReference type="EMBL" id="MEI4551656.1"/>
    </source>
</evidence>
<reference evidence="1 2" key="1">
    <citation type="submission" date="2023-12" db="EMBL/GenBank/DDBJ databases">
        <title>Friends and Foes: Symbiotic and Algicidal bacterial influence on Karenia brevis blooms.</title>
        <authorList>
            <person name="Fei C."/>
            <person name="Mohamed A.R."/>
            <person name="Booker A."/>
            <person name="Arshad M."/>
            <person name="Klass S."/>
            <person name="Ahn S."/>
            <person name="Gilbert P.M."/>
            <person name="Heil C.A."/>
            <person name="Martinez J.M."/>
            <person name="Amin S.A."/>
        </authorList>
    </citation>
    <scope>NUCLEOTIDE SEQUENCE [LARGE SCALE GENOMIC DNA]</scope>
    <source>
        <strain evidence="1 2">CE15</strain>
    </source>
</reference>
<proteinExistence type="predicted"/>
<dbReference type="Proteomes" id="UP001382455">
    <property type="component" value="Unassembled WGS sequence"/>
</dbReference>
<dbReference type="RefSeq" id="WP_010558190.1">
    <property type="nucleotide sequence ID" value="NZ_CP023399.1"/>
</dbReference>
<evidence type="ECO:0000313" key="2">
    <source>
        <dbReference type="Proteomes" id="UP001382455"/>
    </source>
</evidence>
<dbReference type="EMBL" id="JBAWKS010000002">
    <property type="protein sequence ID" value="MEI4551656.1"/>
    <property type="molecule type" value="Genomic_DNA"/>
</dbReference>
<sequence>MDIDVSDFDYDDELEVKYQISYTSGKPAPMKVHRKKRLSPWQRIELLKDEARLNKQIADSHFDYYD</sequence>
<comment type="caution">
    <text evidence="1">The sequence shown here is derived from an EMBL/GenBank/DDBJ whole genome shotgun (WGS) entry which is preliminary data.</text>
</comment>
<protein>
    <submittedName>
        <fullName evidence="1">Uncharacterized protein</fullName>
    </submittedName>
</protein>
<accession>A0ABU8EXE6</accession>
<name>A0ABU8EXE6_9GAMM</name>
<gene>
    <name evidence="1" type="ORF">WAE96_18410</name>
</gene>